<evidence type="ECO:0000313" key="2">
    <source>
        <dbReference type="EMBL" id="RRT37866.1"/>
    </source>
</evidence>
<accession>A0A426XEH2</accession>
<protein>
    <submittedName>
        <fullName evidence="2">Uncharacterized protein</fullName>
    </submittedName>
</protein>
<name>A0A426XEH2_ENSVE</name>
<organism evidence="2 3">
    <name type="scientific">Ensete ventricosum</name>
    <name type="common">Abyssinian banana</name>
    <name type="synonym">Musa ensete</name>
    <dbReference type="NCBI Taxonomy" id="4639"/>
    <lineage>
        <taxon>Eukaryota</taxon>
        <taxon>Viridiplantae</taxon>
        <taxon>Streptophyta</taxon>
        <taxon>Embryophyta</taxon>
        <taxon>Tracheophyta</taxon>
        <taxon>Spermatophyta</taxon>
        <taxon>Magnoliopsida</taxon>
        <taxon>Liliopsida</taxon>
        <taxon>Zingiberales</taxon>
        <taxon>Musaceae</taxon>
        <taxon>Ensete</taxon>
    </lineage>
</organism>
<evidence type="ECO:0000313" key="3">
    <source>
        <dbReference type="Proteomes" id="UP000287651"/>
    </source>
</evidence>
<dbReference type="AlphaFoldDB" id="A0A426XEH2"/>
<reference evidence="2 3" key="1">
    <citation type="journal article" date="2014" name="Agronomy (Basel)">
        <title>A Draft Genome Sequence for Ensete ventricosum, the Drought-Tolerant Tree Against Hunger.</title>
        <authorList>
            <person name="Harrison J."/>
            <person name="Moore K.A."/>
            <person name="Paszkiewicz K."/>
            <person name="Jones T."/>
            <person name="Grant M."/>
            <person name="Ambacheew D."/>
            <person name="Muzemil S."/>
            <person name="Studholme D.J."/>
        </authorList>
    </citation>
    <scope>NUCLEOTIDE SEQUENCE [LARGE SCALE GENOMIC DNA]</scope>
</reference>
<proteinExistence type="predicted"/>
<sequence>MSLIFTIFGCVQKLQSTPTHLQSRHFRLLYRQNHRTTSHSERFIRCLPLPFLHRATILSNRIYGSRRRIPLANLRPQQTLLGRCLFSTAPPPPACSHLQPNLLRYSPPLCSIFTVSTSLPIVAAPPPRSDQEHRSTSHDRHPCSPKPDLQQQRGHAPSLCSIVTEPSLERIASSSVSSVLKRSFTSSAPRLLTAALNPQAYMGIFFHQFYSNCCSSPLATSASVKRLLLPLTAVELAPAAASKPHRLFPSATDSSLSEAPSIGSLS</sequence>
<comment type="caution">
    <text evidence="2">The sequence shown here is derived from an EMBL/GenBank/DDBJ whole genome shotgun (WGS) entry which is preliminary data.</text>
</comment>
<gene>
    <name evidence="2" type="ORF">B296_00047114</name>
</gene>
<dbReference type="Proteomes" id="UP000287651">
    <property type="component" value="Unassembled WGS sequence"/>
</dbReference>
<feature type="compositionally biased region" description="Basic and acidic residues" evidence="1">
    <location>
        <begin position="129"/>
        <end position="142"/>
    </location>
</feature>
<dbReference type="EMBL" id="AMZH03021803">
    <property type="protein sequence ID" value="RRT37866.1"/>
    <property type="molecule type" value="Genomic_DNA"/>
</dbReference>
<evidence type="ECO:0000256" key="1">
    <source>
        <dbReference type="SAM" id="MobiDB-lite"/>
    </source>
</evidence>
<feature type="region of interest" description="Disordered" evidence="1">
    <location>
        <begin position="123"/>
        <end position="156"/>
    </location>
</feature>